<comment type="caution">
    <text evidence="2">The sequence shown here is derived from an EMBL/GenBank/DDBJ whole genome shotgun (WGS) entry which is preliminary data.</text>
</comment>
<organism evidence="2 3">
    <name type="scientific">Alternaria panax</name>
    <dbReference type="NCBI Taxonomy" id="48097"/>
    <lineage>
        <taxon>Eukaryota</taxon>
        <taxon>Fungi</taxon>
        <taxon>Dikarya</taxon>
        <taxon>Ascomycota</taxon>
        <taxon>Pezizomycotina</taxon>
        <taxon>Dothideomycetes</taxon>
        <taxon>Pleosporomycetidae</taxon>
        <taxon>Pleosporales</taxon>
        <taxon>Pleosporineae</taxon>
        <taxon>Pleosporaceae</taxon>
        <taxon>Alternaria</taxon>
        <taxon>Alternaria sect. Panax</taxon>
    </lineage>
</organism>
<keyword evidence="3" id="KW-1185">Reference proteome</keyword>
<proteinExistence type="predicted"/>
<protein>
    <submittedName>
        <fullName evidence="2">Uncharacterized protein</fullName>
    </submittedName>
</protein>
<dbReference type="AlphaFoldDB" id="A0AAD4I5Z6"/>
<feature type="compositionally biased region" description="Low complexity" evidence="1">
    <location>
        <begin position="53"/>
        <end position="67"/>
    </location>
</feature>
<feature type="region of interest" description="Disordered" evidence="1">
    <location>
        <begin position="224"/>
        <end position="285"/>
    </location>
</feature>
<evidence type="ECO:0000313" key="3">
    <source>
        <dbReference type="Proteomes" id="UP001199106"/>
    </source>
</evidence>
<feature type="compositionally biased region" description="Polar residues" evidence="1">
    <location>
        <begin position="92"/>
        <end position="106"/>
    </location>
</feature>
<reference evidence="2" key="1">
    <citation type="submission" date="2021-07" db="EMBL/GenBank/DDBJ databases">
        <title>Genome Resource of American Ginseng Black Spot Pathogen Alternaria panax.</title>
        <authorList>
            <person name="Qiu C."/>
            <person name="Wang W."/>
            <person name="Liu Z."/>
        </authorList>
    </citation>
    <scope>NUCLEOTIDE SEQUENCE</scope>
    <source>
        <strain evidence="2">BNCC115425</strain>
    </source>
</reference>
<dbReference type="Proteomes" id="UP001199106">
    <property type="component" value="Unassembled WGS sequence"/>
</dbReference>
<feature type="region of interest" description="Disordered" evidence="1">
    <location>
        <begin position="1"/>
        <end position="109"/>
    </location>
</feature>
<evidence type="ECO:0000313" key="2">
    <source>
        <dbReference type="EMBL" id="KAG9184916.1"/>
    </source>
</evidence>
<feature type="compositionally biased region" description="Basic and acidic residues" evidence="1">
    <location>
        <begin position="261"/>
        <end position="285"/>
    </location>
</feature>
<accession>A0AAD4I5Z6</accession>
<sequence length="285" mass="30611">MAPRNHGTQRETPQAHARGAEDVSRPTNMGINARRPTVADRNILSANTGAGIGARRSTAPTSRTSRSGSDKHPQRCQRTPRVRGTATAAVTRPQNDRATSSRTQGTTRHRTDAAFRGTMAPPTTPGSVPILPPINPAPVSTPAAHPTTILPIRQVNSSPGHASPAFSGRLTRVFPESQRRLDQISPIGRDTSFTVVPRPIRLFDSILSTAAGGGTPSHINLITGQGPLPVPKPRSSTYRDPSSIKHAVSNPNLRAILSDKPYPRERKKSAGERPVLKMGISREYK</sequence>
<evidence type="ECO:0000256" key="1">
    <source>
        <dbReference type="SAM" id="MobiDB-lite"/>
    </source>
</evidence>
<dbReference type="EMBL" id="JAANER010000013">
    <property type="protein sequence ID" value="KAG9184916.1"/>
    <property type="molecule type" value="Genomic_DNA"/>
</dbReference>
<name>A0AAD4I5Z6_9PLEO</name>
<gene>
    <name evidence="2" type="ORF">G6011_11746</name>
</gene>